<dbReference type="HOGENOM" id="CLU_1582318_0_0_1"/>
<reference evidence="1 2" key="1">
    <citation type="journal article" date="2014" name="BMC Genomics">
        <title>Genome sequencing of four Aureobasidium pullulans varieties: biotechnological potential, stress tolerance, and description of new species.</title>
        <authorList>
            <person name="Gostin Ar C."/>
            <person name="Ohm R.A."/>
            <person name="Kogej T."/>
            <person name="Sonjak S."/>
            <person name="Turk M."/>
            <person name="Zajc J."/>
            <person name="Zalar P."/>
            <person name="Grube M."/>
            <person name="Sun H."/>
            <person name="Han J."/>
            <person name="Sharma A."/>
            <person name="Chiniquy J."/>
            <person name="Ngan C.Y."/>
            <person name="Lipzen A."/>
            <person name="Barry K."/>
            <person name="Grigoriev I.V."/>
            <person name="Gunde-Cimerman N."/>
        </authorList>
    </citation>
    <scope>NUCLEOTIDE SEQUENCE [LARGE SCALE GENOMIC DNA]</scope>
    <source>
        <strain evidence="1 2">CBS 110374</strain>
    </source>
</reference>
<protein>
    <submittedName>
        <fullName evidence="1">Uncharacterized protein</fullName>
    </submittedName>
</protein>
<dbReference type="EMBL" id="KL584879">
    <property type="protein sequence ID" value="KEQ57643.1"/>
    <property type="molecule type" value="Genomic_DNA"/>
</dbReference>
<feature type="non-terminal residue" evidence="1">
    <location>
        <position position="1"/>
    </location>
</feature>
<evidence type="ECO:0000313" key="2">
    <source>
        <dbReference type="Proteomes" id="UP000030672"/>
    </source>
</evidence>
<dbReference type="AlphaFoldDB" id="A0A074VBF1"/>
<accession>A0A074VBF1</accession>
<gene>
    <name evidence="1" type="ORF">M437DRAFT_16386</name>
</gene>
<organism evidence="1 2">
    <name type="scientific">Aureobasidium melanogenum (strain CBS 110374)</name>
    <name type="common">Aureobasidium pullulans var. melanogenum</name>
    <dbReference type="NCBI Taxonomy" id="1043003"/>
    <lineage>
        <taxon>Eukaryota</taxon>
        <taxon>Fungi</taxon>
        <taxon>Dikarya</taxon>
        <taxon>Ascomycota</taxon>
        <taxon>Pezizomycotina</taxon>
        <taxon>Dothideomycetes</taxon>
        <taxon>Dothideomycetidae</taxon>
        <taxon>Dothideales</taxon>
        <taxon>Saccotheciaceae</taxon>
        <taxon>Aureobasidium</taxon>
    </lineage>
</organism>
<evidence type="ECO:0000313" key="1">
    <source>
        <dbReference type="EMBL" id="KEQ57643.1"/>
    </source>
</evidence>
<keyword evidence="2" id="KW-1185">Reference proteome</keyword>
<proteinExistence type="predicted"/>
<dbReference type="Proteomes" id="UP000030672">
    <property type="component" value="Unassembled WGS sequence"/>
</dbReference>
<name>A0A074VBF1_AURM1</name>
<dbReference type="RefSeq" id="XP_040874667.1">
    <property type="nucleotide sequence ID" value="XM_041018861.1"/>
</dbReference>
<feature type="non-terminal residue" evidence="1">
    <location>
        <position position="169"/>
    </location>
</feature>
<sequence length="169" mass="19330">YHKIKDFTEQEHEIPLTTLATLASLFVKHQVHNHFGISLLHRHQDTNIGSVMVHSKLQILDQEVDICQAKTFDSRLFHACSYFLDEDMGFLPYEYSTEDHGASAECLFLDELACFLLENKLQTVLALCCASKSISPWFEYSIPDNSGTIAVQNPLQVQLDLVEAEWNFH</sequence>
<dbReference type="GeneID" id="63912234"/>